<dbReference type="RefSeq" id="WP_244904724.1">
    <property type="nucleotide sequence ID" value="NZ_FMZK01000002.1"/>
</dbReference>
<dbReference type="AlphaFoldDB" id="A0A1G6LGW4"/>
<feature type="domain" description="dTDP-4-dehydro-6-deoxy-alpha-D-glucopyranose 2,3-dehydratase" evidence="2">
    <location>
        <begin position="301"/>
        <end position="500"/>
    </location>
</feature>
<sequence>MRALPALSVRRHSGAAMTAQIARSVLARDGLGGGMDRFWAWYADRSARVVHRTERIPLDALKGWDRHPVTGAVSHHTGRFFSIEGLDVHIPGAPVPRWSQPIVNQPEVGILGFLVKERHGVLHCLVQAKFEPGNPGGLQLSPTVQATRSNYTRVHGGKAVPYLEHFRDTAGRQVVADVLQSEQGSWFYRKRNRNMIVQVFGEVPLHEDFHWLTLGQLHRLLGVENLVNMDARTVLACLPFASEGAHPLADAEPAGADGPGGGHPVAPAHPDGGESRVDAGFHHSLVRSCAATEGSLHSTVDIVSWISDLRSRTDVVTRPAALNALPHWYERDGAIAHESGRFLEVMAVDVTAASREVPGWSQPMIEPRDQGVAAFLVRRIDGVLHVLAHARVEPGYVDVVEIAPTVQCTPGSLHALPAEARPRFLDAVLEAPPERVRYATALAEEGGRFHHAVNTYMIVEADRDIPDGGDYRWLTLHQLVGLLRHSHYVNVQARTLVACLHSLSTGSPATRSAVPSAPPRR</sequence>
<proteinExistence type="predicted"/>
<name>A0A1G6LGW4_9ACTN</name>
<accession>A0A1G6LGW4</accession>
<dbReference type="EMBL" id="FMZK01000002">
    <property type="protein sequence ID" value="SDC42197.1"/>
    <property type="molecule type" value="Genomic_DNA"/>
</dbReference>
<evidence type="ECO:0000259" key="2">
    <source>
        <dbReference type="Pfam" id="PF03559"/>
    </source>
</evidence>
<evidence type="ECO:0000256" key="1">
    <source>
        <dbReference type="SAM" id="MobiDB-lite"/>
    </source>
</evidence>
<feature type="region of interest" description="Disordered" evidence="1">
    <location>
        <begin position="248"/>
        <end position="277"/>
    </location>
</feature>
<gene>
    <name evidence="3" type="ORF">SAMN05216505_10298</name>
</gene>
<protein>
    <submittedName>
        <fullName evidence="3">Oxidase EvaA</fullName>
    </submittedName>
</protein>
<feature type="domain" description="dTDP-4-dehydro-6-deoxy-alpha-D-glucopyranose 2,3-dehydratase" evidence="2">
    <location>
        <begin position="37"/>
        <end position="238"/>
    </location>
</feature>
<keyword evidence="4" id="KW-1185">Reference proteome</keyword>
<evidence type="ECO:0000313" key="4">
    <source>
        <dbReference type="Proteomes" id="UP000182100"/>
    </source>
</evidence>
<dbReference type="Pfam" id="PF03559">
    <property type="entry name" value="Hexose_dehydrat"/>
    <property type="match status" value="2"/>
</dbReference>
<dbReference type="Proteomes" id="UP000182100">
    <property type="component" value="Unassembled WGS sequence"/>
</dbReference>
<evidence type="ECO:0000313" key="3">
    <source>
        <dbReference type="EMBL" id="SDC42197.1"/>
    </source>
</evidence>
<dbReference type="Gene3D" id="3.90.79.40">
    <property type="entry name" value="EvaA sugar 2,3-dehydratase subunit"/>
    <property type="match status" value="2"/>
</dbReference>
<organism evidence="3 4">
    <name type="scientific">Streptomyces prasinopilosus</name>
    <dbReference type="NCBI Taxonomy" id="67344"/>
    <lineage>
        <taxon>Bacteria</taxon>
        <taxon>Bacillati</taxon>
        <taxon>Actinomycetota</taxon>
        <taxon>Actinomycetes</taxon>
        <taxon>Kitasatosporales</taxon>
        <taxon>Streptomycetaceae</taxon>
        <taxon>Streptomyces</taxon>
    </lineage>
</organism>
<dbReference type="STRING" id="67344.SAMN05216505_10298"/>
<reference evidence="4" key="1">
    <citation type="submission" date="2016-10" db="EMBL/GenBank/DDBJ databases">
        <authorList>
            <person name="Varghese N."/>
            <person name="Submissions S."/>
        </authorList>
    </citation>
    <scope>NUCLEOTIDE SEQUENCE [LARGE SCALE GENOMIC DNA]</scope>
    <source>
        <strain evidence="4">CGMCC 4.3504</strain>
    </source>
</reference>
<dbReference type="InterPro" id="IPR005212">
    <property type="entry name" value="EvaA-like"/>
</dbReference>
<dbReference type="InterPro" id="IPR038153">
    <property type="entry name" value="EvaA-like_sf"/>
</dbReference>
<dbReference type="GO" id="GO:0016829">
    <property type="term" value="F:lyase activity"/>
    <property type="evidence" value="ECO:0007669"/>
    <property type="project" value="InterPro"/>
</dbReference>